<dbReference type="EMBL" id="CM055745">
    <property type="protein sequence ID" value="KAJ7997854.1"/>
    <property type="molecule type" value="Genomic_DNA"/>
</dbReference>
<evidence type="ECO:0000313" key="1">
    <source>
        <dbReference type="EMBL" id="KAJ7997854.1"/>
    </source>
</evidence>
<evidence type="ECO:0000313" key="2">
    <source>
        <dbReference type="Proteomes" id="UP001157502"/>
    </source>
</evidence>
<comment type="caution">
    <text evidence="1">The sequence shown here is derived from an EMBL/GenBank/DDBJ whole genome shotgun (WGS) entry which is preliminary data.</text>
</comment>
<name>A0ACC2G2A7_DALPE</name>
<keyword evidence="2" id="KW-1185">Reference proteome</keyword>
<dbReference type="Proteomes" id="UP001157502">
    <property type="component" value="Chromosome 18"/>
</dbReference>
<gene>
    <name evidence="1" type="ORF">DPEC_G00216480</name>
</gene>
<organism evidence="1 2">
    <name type="scientific">Dallia pectoralis</name>
    <name type="common">Alaska blackfish</name>
    <dbReference type="NCBI Taxonomy" id="75939"/>
    <lineage>
        <taxon>Eukaryota</taxon>
        <taxon>Metazoa</taxon>
        <taxon>Chordata</taxon>
        <taxon>Craniata</taxon>
        <taxon>Vertebrata</taxon>
        <taxon>Euteleostomi</taxon>
        <taxon>Actinopterygii</taxon>
        <taxon>Neopterygii</taxon>
        <taxon>Teleostei</taxon>
        <taxon>Protacanthopterygii</taxon>
        <taxon>Esociformes</taxon>
        <taxon>Umbridae</taxon>
        <taxon>Dallia</taxon>
    </lineage>
</organism>
<proteinExistence type="predicted"/>
<reference evidence="1" key="1">
    <citation type="submission" date="2021-05" db="EMBL/GenBank/DDBJ databases">
        <authorList>
            <person name="Pan Q."/>
            <person name="Jouanno E."/>
            <person name="Zahm M."/>
            <person name="Klopp C."/>
            <person name="Cabau C."/>
            <person name="Louis A."/>
            <person name="Berthelot C."/>
            <person name="Parey E."/>
            <person name="Roest Crollius H."/>
            <person name="Montfort J."/>
            <person name="Robinson-Rechavi M."/>
            <person name="Bouchez O."/>
            <person name="Lampietro C."/>
            <person name="Lopez Roques C."/>
            <person name="Donnadieu C."/>
            <person name="Postlethwait J."/>
            <person name="Bobe J."/>
            <person name="Dillon D."/>
            <person name="Chandos A."/>
            <person name="von Hippel F."/>
            <person name="Guiguen Y."/>
        </authorList>
    </citation>
    <scope>NUCLEOTIDE SEQUENCE</scope>
    <source>
        <strain evidence="1">YG-Jan2019</strain>
    </source>
</reference>
<sequence>MKEENHSHTGSAGRLSGVRCLLNGREVGRLPPFTQHRLQNGRLRCDDDPARSITENRNEARQKKTILTMPLCPN</sequence>
<accession>A0ACC2G2A7</accession>
<protein>
    <submittedName>
        <fullName evidence="1">Uncharacterized protein</fullName>
    </submittedName>
</protein>